<evidence type="ECO:0000256" key="3">
    <source>
        <dbReference type="ARBA" id="ARBA00023080"/>
    </source>
</evidence>
<keyword evidence="3 4" id="KW-0546">Nucleotide metabolism</keyword>
<comment type="cofactor">
    <cofactor evidence="1 4">
        <name>a divalent metal cation</name>
        <dbReference type="ChEBI" id="CHEBI:60240"/>
    </cofactor>
</comment>
<dbReference type="EMBL" id="CP001699">
    <property type="protein sequence ID" value="ACU59455.1"/>
    <property type="molecule type" value="Genomic_DNA"/>
</dbReference>
<keyword evidence="4" id="KW-0963">Cytoplasm</keyword>
<dbReference type="GO" id="GO:0005737">
    <property type="term" value="C:cytoplasm"/>
    <property type="evidence" value="ECO:0007669"/>
    <property type="project" value="UniProtKB-SubCell"/>
</dbReference>
<evidence type="ECO:0000313" key="5">
    <source>
        <dbReference type="EMBL" id="ACU59455.1"/>
    </source>
</evidence>
<dbReference type="PANTHER" id="PTHR43213">
    <property type="entry name" value="BIFUNCTIONAL DTTP/UTP PYROPHOSPHATASE/METHYLTRANSFERASE PROTEIN-RELATED"/>
    <property type="match status" value="1"/>
</dbReference>
<comment type="subcellular location">
    <subcellularLocation>
        <location evidence="4">Cytoplasm</location>
    </subcellularLocation>
</comment>
<proteinExistence type="inferred from homology"/>
<dbReference type="InterPro" id="IPR003697">
    <property type="entry name" value="Maf-like"/>
</dbReference>
<dbReference type="SUPFAM" id="SSF52972">
    <property type="entry name" value="ITPase-like"/>
    <property type="match status" value="1"/>
</dbReference>
<dbReference type="NCBIfam" id="TIGR00172">
    <property type="entry name" value="maf"/>
    <property type="match status" value="1"/>
</dbReference>
<accession>A0A979G259</accession>
<name>A0A979G259_CHIPD</name>
<keyword evidence="2 4" id="KW-0378">Hydrolase</keyword>
<organism evidence="5 6">
    <name type="scientific">Chitinophaga pinensis (strain ATCC 43595 / DSM 2588 / LMG 13176 / NBRC 15968 / NCIMB 11800 / UQM 2034)</name>
    <dbReference type="NCBI Taxonomy" id="485918"/>
    <lineage>
        <taxon>Bacteria</taxon>
        <taxon>Pseudomonadati</taxon>
        <taxon>Bacteroidota</taxon>
        <taxon>Chitinophagia</taxon>
        <taxon>Chitinophagales</taxon>
        <taxon>Chitinophagaceae</taxon>
        <taxon>Chitinophaga</taxon>
    </lineage>
</organism>
<gene>
    <name evidence="5" type="ordered locus">Cpin_1959</name>
</gene>
<sequence>MYTGKRVILASQSPRRKQLLEQAGIPFEVKVVDTAETFPADMAIPDIPVHIARQKSVAVAALCADDDIVITADTVVVLDDTIIGKPKDREDAIRILLALSGRIHRVITGVVIKQQGEESAFSKETEVHFKPLTTEQITYYVDAYKPYDKAGAYAIQEWIGAVGIDRINGCFYNVMGLPVSNVVEMLTVIGKK</sequence>
<dbReference type="CDD" id="cd00555">
    <property type="entry name" value="Maf"/>
    <property type="match status" value="1"/>
</dbReference>
<dbReference type="RefSeq" id="WP_012789631.1">
    <property type="nucleotide sequence ID" value="NC_013132.1"/>
</dbReference>
<comment type="caution">
    <text evidence="4">Lacks conserved residue(s) required for the propagation of feature annotation.</text>
</comment>
<feature type="site" description="Important for substrate specificity" evidence="4">
    <location>
        <position position="15"/>
    </location>
</feature>
<dbReference type="GO" id="GO:0009117">
    <property type="term" value="P:nucleotide metabolic process"/>
    <property type="evidence" value="ECO:0007669"/>
    <property type="project" value="UniProtKB-KW"/>
</dbReference>
<comment type="catalytic activity">
    <reaction evidence="4">
        <text>dTTP + H2O = dTMP + diphosphate + H(+)</text>
        <dbReference type="Rhea" id="RHEA:28534"/>
        <dbReference type="ChEBI" id="CHEBI:15377"/>
        <dbReference type="ChEBI" id="CHEBI:15378"/>
        <dbReference type="ChEBI" id="CHEBI:33019"/>
        <dbReference type="ChEBI" id="CHEBI:37568"/>
        <dbReference type="ChEBI" id="CHEBI:63528"/>
        <dbReference type="EC" id="3.6.1.9"/>
    </reaction>
</comment>
<dbReference type="Pfam" id="PF02545">
    <property type="entry name" value="Maf"/>
    <property type="match status" value="1"/>
</dbReference>
<comment type="similarity">
    <text evidence="4">Belongs to the Maf family. YhdE subfamily.</text>
</comment>
<dbReference type="OrthoDB" id="9807767at2"/>
<dbReference type="PIRSF" id="PIRSF006305">
    <property type="entry name" value="Maf"/>
    <property type="match status" value="1"/>
</dbReference>
<evidence type="ECO:0000256" key="1">
    <source>
        <dbReference type="ARBA" id="ARBA00001968"/>
    </source>
</evidence>
<dbReference type="InterPro" id="IPR029001">
    <property type="entry name" value="ITPase-like_fam"/>
</dbReference>
<dbReference type="Gene3D" id="3.90.950.10">
    <property type="match status" value="1"/>
</dbReference>
<dbReference type="HAMAP" id="MF_00528">
    <property type="entry name" value="Maf"/>
    <property type="match status" value="1"/>
</dbReference>
<protein>
    <recommendedName>
        <fullName evidence="4">dTTP/UTP pyrophosphatase</fullName>
        <shortName evidence="4">dTTPase/UTPase</shortName>
        <ecNumber evidence="4">3.6.1.9</ecNumber>
    </recommendedName>
    <alternativeName>
        <fullName evidence="4">Nucleoside triphosphate pyrophosphatase</fullName>
    </alternativeName>
    <alternativeName>
        <fullName evidence="4">Nucleotide pyrophosphatase</fullName>
        <shortName evidence="4">Nucleotide PPase</shortName>
    </alternativeName>
</protein>
<dbReference type="PANTHER" id="PTHR43213:SF5">
    <property type="entry name" value="BIFUNCTIONAL DTTP_UTP PYROPHOSPHATASE_METHYLTRANSFERASE PROTEIN-RELATED"/>
    <property type="match status" value="1"/>
</dbReference>
<dbReference type="GO" id="GO:0047429">
    <property type="term" value="F:nucleoside triphosphate diphosphatase activity"/>
    <property type="evidence" value="ECO:0007669"/>
    <property type="project" value="UniProtKB-EC"/>
</dbReference>
<feature type="site" description="Important for substrate specificity" evidence="4">
    <location>
        <position position="156"/>
    </location>
</feature>
<dbReference type="AlphaFoldDB" id="A0A979G259"/>
<dbReference type="KEGG" id="cpi:Cpin_1959"/>
<feature type="active site" description="Proton acceptor" evidence="4">
    <location>
        <position position="73"/>
    </location>
</feature>
<comment type="function">
    <text evidence="4">Nucleoside triphosphate pyrophosphatase that hydrolyzes dTTP and UTP. May have a dual role in cell division arrest and in preventing the incorporation of modified nucleotides into cellular nucleic acids.</text>
</comment>
<dbReference type="Proteomes" id="UP000002215">
    <property type="component" value="Chromosome"/>
</dbReference>
<evidence type="ECO:0000256" key="2">
    <source>
        <dbReference type="ARBA" id="ARBA00022801"/>
    </source>
</evidence>
<evidence type="ECO:0000256" key="4">
    <source>
        <dbReference type="HAMAP-Rule" id="MF_00528"/>
    </source>
</evidence>
<evidence type="ECO:0000313" key="6">
    <source>
        <dbReference type="Proteomes" id="UP000002215"/>
    </source>
</evidence>
<comment type="catalytic activity">
    <reaction evidence="4">
        <text>UTP + H2O = UMP + diphosphate + H(+)</text>
        <dbReference type="Rhea" id="RHEA:29395"/>
        <dbReference type="ChEBI" id="CHEBI:15377"/>
        <dbReference type="ChEBI" id="CHEBI:15378"/>
        <dbReference type="ChEBI" id="CHEBI:33019"/>
        <dbReference type="ChEBI" id="CHEBI:46398"/>
        <dbReference type="ChEBI" id="CHEBI:57865"/>
        <dbReference type="EC" id="3.6.1.9"/>
    </reaction>
</comment>
<reference evidence="5 6" key="2">
    <citation type="journal article" date="2010" name="Stand. Genomic Sci.">
        <title>Complete genome sequence of Chitinophaga pinensis type strain (UQM 2034).</title>
        <authorList>
            <person name="Glavina Del Rio T."/>
            <person name="Abt B."/>
            <person name="Spring S."/>
            <person name="Lapidus A."/>
            <person name="Nolan M."/>
            <person name="Tice H."/>
            <person name="Copeland A."/>
            <person name="Cheng J.F."/>
            <person name="Chen F."/>
            <person name="Bruce D."/>
            <person name="Goodwin L."/>
            <person name="Pitluck S."/>
            <person name="Ivanova N."/>
            <person name="Mavromatis K."/>
            <person name="Mikhailova N."/>
            <person name="Pati A."/>
            <person name="Chen A."/>
            <person name="Palaniappan K."/>
            <person name="Land M."/>
            <person name="Hauser L."/>
            <person name="Chang Y.J."/>
            <person name="Jeffries C.D."/>
            <person name="Chain P."/>
            <person name="Saunders E."/>
            <person name="Detter J.C."/>
            <person name="Brettin T."/>
            <person name="Rohde M."/>
            <person name="Goker M."/>
            <person name="Bristow J."/>
            <person name="Eisen J.A."/>
            <person name="Markowitz V."/>
            <person name="Hugenholtz P."/>
            <person name="Kyrpides N.C."/>
            <person name="Klenk H.P."/>
            <person name="Lucas S."/>
        </authorList>
    </citation>
    <scope>NUCLEOTIDE SEQUENCE [LARGE SCALE GENOMIC DNA]</scope>
    <source>
        <strain evidence="6">ATCC 43595 / DSM 2588 / LMG 13176 / NBRC 15968 / NCIMB 11800 / UQM 2034</strain>
    </source>
</reference>
<feature type="site" description="Important for substrate specificity" evidence="4">
    <location>
        <position position="74"/>
    </location>
</feature>
<dbReference type="EC" id="3.6.1.9" evidence="4"/>
<reference evidence="6" key="1">
    <citation type="submission" date="2009-08" db="EMBL/GenBank/DDBJ databases">
        <title>The complete genome of Chitinophaga pinensis DSM 2588.</title>
        <authorList>
            <consortium name="US DOE Joint Genome Institute (JGI-PGF)"/>
            <person name="Lucas S."/>
            <person name="Copeland A."/>
            <person name="Lapidus A."/>
            <person name="Glavina del Rio T."/>
            <person name="Dalin E."/>
            <person name="Tice H."/>
            <person name="Bruce D."/>
            <person name="Goodwin L."/>
            <person name="Pitluck S."/>
            <person name="Kyrpides N."/>
            <person name="Mavromatis K."/>
            <person name="Ivanova N."/>
            <person name="Mikhailova N."/>
            <person name="Sims D."/>
            <person name="Meinche L."/>
            <person name="Brettin T."/>
            <person name="Detter J.C."/>
            <person name="Han C."/>
            <person name="Larimer F."/>
            <person name="Land M."/>
            <person name="Hauser L."/>
            <person name="Markowitz V."/>
            <person name="Cheng J.-F."/>
            <person name="Hugenholtz P."/>
            <person name="Woyke T."/>
            <person name="Wu D."/>
            <person name="Spring S."/>
            <person name="Klenk H.-P."/>
            <person name="Eisen J.A."/>
        </authorList>
    </citation>
    <scope>NUCLEOTIDE SEQUENCE [LARGE SCALE GENOMIC DNA]</scope>
    <source>
        <strain evidence="6">ATCC 43595 / DSM 2588 / LMG 13176 / NBRC 15968 / NCIMB 11800 / UQM 2034</strain>
    </source>
</reference>